<dbReference type="SUPFAM" id="SSF55785">
    <property type="entry name" value="PYP-like sensor domain (PAS domain)"/>
    <property type="match status" value="1"/>
</dbReference>
<name>K6GJG9_9BACT</name>
<feature type="coiled-coil region" evidence="4">
    <location>
        <begin position="181"/>
        <end position="219"/>
    </location>
</feature>
<dbReference type="Gene3D" id="1.10.287.950">
    <property type="entry name" value="Methyl-accepting chemotaxis protein"/>
    <property type="match status" value="1"/>
</dbReference>
<proteinExistence type="inferred from homology"/>
<dbReference type="PANTHER" id="PTHR32089">
    <property type="entry name" value="METHYL-ACCEPTING CHEMOTAXIS PROTEIN MCPB"/>
    <property type="match status" value="1"/>
</dbReference>
<dbReference type="Proteomes" id="UP000006272">
    <property type="component" value="Unassembled WGS sequence"/>
</dbReference>
<dbReference type="InterPro" id="IPR004089">
    <property type="entry name" value="MCPsignal_dom"/>
</dbReference>
<dbReference type="GO" id="GO:0016020">
    <property type="term" value="C:membrane"/>
    <property type="evidence" value="ECO:0007669"/>
    <property type="project" value="InterPro"/>
</dbReference>
<accession>K6GJG9</accession>
<protein>
    <submittedName>
        <fullName evidence="7">Methyl-accepting chemotaxis protein</fullName>
    </submittedName>
</protein>
<feature type="domain" description="HAMP" evidence="6">
    <location>
        <begin position="3"/>
        <end position="42"/>
    </location>
</feature>
<feature type="domain" description="Methyl-accepting transducer" evidence="5">
    <location>
        <begin position="180"/>
        <end position="293"/>
    </location>
</feature>
<gene>
    <name evidence="7" type="ORF">B193_0005</name>
</gene>
<organism evidence="7 8">
    <name type="scientific">Solidesulfovibrio magneticus str. Maddingley MBC34</name>
    <dbReference type="NCBI Taxonomy" id="1206767"/>
    <lineage>
        <taxon>Bacteria</taxon>
        <taxon>Pseudomonadati</taxon>
        <taxon>Thermodesulfobacteriota</taxon>
        <taxon>Desulfovibrionia</taxon>
        <taxon>Desulfovibrionales</taxon>
        <taxon>Desulfovibrionaceae</taxon>
        <taxon>Solidesulfovibrio</taxon>
    </lineage>
</organism>
<comment type="similarity">
    <text evidence="2">Belongs to the methyl-accepting chemotaxis (MCP) protein family.</text>
</comment>
<dbReference type="InterPro" id="IPR000014">
    <property type="entry name" value="PAS"/>
</dbReference>
<evidence type="ECO:0000259" key="5">
    <source>
        <dbReference type="PROSITE" id="PS50111"/>
    </source>
</evidence>
<evidence type="ECO:0000256" key="3">
    <source>
        <dbReference type="PROSITE-ProRule" id="PRU00284"/>
    </source>
</evidence>
<feature type="non-terminal residue" evidence="7">
    <location>
        <position position="1"/>
    </location>
</feature>
<dbReference type="EMBL" id="ALAO01000004">
    <property type="protein sequence ID" value="EKO41259.1"/>
    <property type="molecule type" value="Genomic_DNA"/>
</dbReference>
<keyword evidence="1 3" id="KW-0807">Transducer</keyword>
<dbReference type="Gene3D" id="3.30.450.20">
    <property type="entry name" value="PAS domain"/>
    <property type="match status" value="1"/>
</dbReference>
<evidence type="ECO:0000256" key="4">
    <source>
        <dbReference type="SAM" id="Coils"/>
    </source>
</evidence>
<comment type="caution">
    <text evidence="7">The sequence shown here is derived from an EMBL/GenBank/DDBJ whole genome shotgun (WGS) entry which is preliminary data.</text>
</comment>
<feature type="non-terminal residue" evidence="7">
    <location>
        <position position="293"/>
    </location>
</feature>
<dbReference type="AlphaFoldDB" id="K6GJG9"/>
<dbReference type="PROSITE" id="PS50111">
    <property type="entry name" value="CHEMOTAXIS_TRANSDUC_2"/>
    <property type="match status" value="1"/>
</dbReference>
<keyword evidence="4" id="KW-0175">Coiled coil</keyword>
<evidence type="ECO:0000256" key="2">
    <source>
        <dbReference type="ARBA" id="ARBA00029447"/>
    </source>
</evidence>
<sequence>AFAAAVADGDLKAVLRGRFRFELAGLAHNMERMVAELKTKLGFAQGVMEGIPTPCGIVGPDCNMLWANNQICDLLEKNAPPATYFGQKSGQFYLNDASKETCSDRALAERRVIAAHNEFVSPSGKKLRIDVVTTPFYDMDGNLLGSISFWNDQTERYLQQERIAAQNTLMADTADAASNTADRMASAAEELSAQIEQANQGAQEQNNRVQETVTAVEEMNATILEVARNAGETAGNAAAARDKAREGASLVVDVVAAVDKVRVAADKLKTNMHGLGEQAQGIGAVLGVISDIA</sequence>
<dbReference type="InterPro" id="IPR003660">
    <property type="entry name" value="HAMP_dom"/>
</dbReference>
<dbReference type="GO" id="GO:0007165">
    <property type="term" value="P:signal transduction"/>
    <property type="evidence" value="ECO:0007669"/>
    <property type="project" value="UniProtKB-KW"/>
</dbReference>
<evidence type="ECO:0000313" key="7">
    <source>
        <dbReference type="EMBL" id="EKO41259.1"/>
    </source>
</evidence>
<dbReference type="InterPro" id="IPR035965">
    <property type="entry name" value="PAS-like_dom_sf"/>
</dbReference>
<evidence type="ECO:0000256" key="1">
    <source>
        <dbReference type="ARBA" id="ARBA00023224"/>
    </source>
</evidence>
<reference evidence="7 8" key="1">
    <citation type="submission" date="2012-07" db="EMBL/GenBank/DDBJ databases">
        <title>Draft genome sequence of Desulfovibrio magneticus str. Maddingley MBC34 obtained from a metagenomic sequence of a methanogenic enrichment isolated from coal-seam formation water in Victoria, Australia.</title>
        <authorList>
            <person name="Greenfield P."/>
            <person name="Hendry P."/>
            <person name="Li D."/>
            <person name="Rosewarne C.P."/>
            <person name="Tran-Dinh N."/>
            <person name="Elbourne L.D.H."/>
            <person name="Paulsen I.T."/>
            <person name="Midgley D.J."/>
        </authorList>
    </citation>
    <scope>NUCLEOTIDE SEQUENCE [LARGE SCALE GENOMIC DNA]</scope>
    <source>
        <strain evidence="8">Maddingley MBC34</strain>
    </source>
</reference>
<evidence type="ECO:0000313" key="8">
    <source>
        <dbReference type="Proteomes" id="UP000006272"/>
    </source>
</evidence>
<dbReference type="Pfam" id="PF13426">
    <property type="entry name" value="PAS_9"/>
    <property type="match status" value="1"/>
</dbReference>
<dbReference type="PANTHER" id="PTHR32089:SF112">
    <property type="entry name" value="LYSOZYME-LIKE PROTEIN-RELATED"/>
    <property type="match status" value="1"/>
</dbReference>
<dbReference type="SUPFAM" id="SSF58104">
    <property type="entry name" value="Methyl-accepting chemotaxis protein (MCP) signaling domain"/>
    <property type="match status" value="1"/>
</dbReference>
<dbReference type="PROSITE" id="PS50885">
    <property type="entry name" value="HAMP"/>
    <property type="match status" value="1"/>
</dbReference>
<evidence type="ECO:0000259" key="6">
    <source>
        <dbReference type="PROSITE" id="PS50885"/>
    </source>
</evidence>